<dbReference type="AlphaFoldDB" id="A0AAD5LA16"/>
<dbReference type="InterPro" id="IPR019375">
    <property type="entry name" value="Ribosomal_bS1m"/>
</dbReference>
<accession>A0AAD5LA16</accession>
<organism evidence="1 2">
    <name type="scientific">Daphnia sinensis</name>
    <dbReference type="NCBI Taxonomy" id="1820382"/>
    <lineage>
        <taxon>Eukaryota</taxon>
        <taxon>Metazoa</taxon>
        <taxon>Ecdysozoa</taxon>
        <taxon>Arthropoda</taxon>
        <taxon>Crustacea</taxon>
        <taxon>Branchiopoda</taxon>
        <taxon>Diplostraca</taxon>
        <taxon>Cladocera</taxon>
        <taxon>Anomopoda</taxon>
        <taxon>Daphniidae</taxon>
        <taxon>Daphnia</taxon>
        <taxon>Daphnia similis group</taxon>
    </lineage>
</organism>
<evidence type="ECO:0000313" key="2">
    <source>
        <dbReference type="Proteomes" id="UP000820818"/>
    </source>
</evidence>
<dbReference type="PANTHER" id="PTHR13447">
    <property type="entry name" value="MITOCHONDRIAL 28S RIBOSOMAL PROTEIN S28"/>
    <property type="match status" value="1"/>
</dbReference>
<dbReference type="Proteomes" id="UP000820818">
    <property type="component" value="Linkage Group LG5"/>
</dbReference>
<dbReference type="EMBL" id="WJBH02000005">
    <property type="protein sequence ID" value="KAI9558458.1"/>
    <property type="molecule type" value="Genomic_DNA"/>
</dbReference>
<name>A0AAD5LA16_9CRUS</name>
<reference evidence="1 2" key="1">
    <citation type="submission" date="2022-05" db="EMBL/GenBank/DDBJ databases">
        <title>A multi-omics perspective on studying reproductive biology in Daphnia sinensis.</title>
        <authorList>
            <person name="Jia J."/>
        </authorList>
    </citation>
    <scope>NUCLEOTIDE SEQUENCE [LARGE SCALE GENOMIC DNA]</scope>
    <source>
        <strain evidence="1 2">WSL</strain>
    </source>
</reference>
<gene>
    <name evidence="1" type="ORF">GHT06_015245</name>
</gene>
<evidence type="ECO:0000313" key="1">
    <source>
        <dbReference type="EMBL" id="KAI9558458.1"/>
    </source>
</evidence>
<dbReference type="PANTHER" id="PTHR13447:SF2">
    <property type="entry name" value="SMALL RIBOSOMAL SUBUNIT PROTEIN BS1M"/>
    <property type="match status" value="1"/>
</dbReference>
<protein>
    <recommendedName>
        <fullName evidence="3">28S ribosomal protein S28, mitochondrial</fullName>
    </recommendedName>
</protein>
<comment type="caution">
    <text evidence="1">The sequence shown here is derived from an EMBL/GenBank/DDBJ whole genome shotgun (WGS) entry which is preliminary data.</text>
</comment>
<keyword evidence="2" id="KW-1185">Reference proteome</keyword>
<sequence>MKTENTPHTTDDTSLHAFWCLLVQILVKSSKKMEIIFRQTTLSVGRSPIFSSFRNTGFGKAFERLSLLTHKSTRDEPDIKFATLLRHSKFMQLGDPQGKVIEGKIVRVVGNDLYIDFGWKFECVCPKPLKNERDYVRGSKVRLRLQRLELSTKFLGATKEITLREADAHLIGIVRTPFRT</sequence>
<proteinExistence type="predicted"/>
<dbReference type="Pfam" id="PF10246">
    <property type="entry name" value="MRP-S35"/>
    <property type="match status" value="1"/>
</dbReference>
<dbReference type="GO" id="GO:0005763">
    <property type="term" value="C:mitochondrial small ribosomal subunit"/>
    <property type="evidence" value="ECO:0007669"/>
    <property type="project" value="TreeGrafter"/>
</dbReference>
<evidence type="ECO:0008006" key="3">
    <source>
        <dbReference type="Google" id="ProtNLM"/>
    </source>
</evidence>